<evidence type="ECO:0000313" key="4">
    <source>
        <dbReference type="Proteomes" id="UP000001733"/>
    </source>
</evidence>
<dbReference type="EMBL" id="CP001146">
    <property type="protein sequence ID" value="ACI18507.1"/>
    <property type="molecule type" value="Genomic_DNA"/>
</dbReference>
<protein>
    <recommendedName>
        <fullName evidence="2">Restriction system protein Mrr-like N-terminal domain-containing protein</fullName>
    </recommendedName>
</protein>
<keyword evidence="4" id="KW-1185">Reference proteome</keyword>
<accession>B5YBC5</accession>
<keyword evidence="1" id="KW-0175">Coiled coil</keyword>
<reference evidence="3 4" key="1">
    <citation type="journal article" date="2014" name="Genome Announc.">
        <title>Complete Genome Sequence of the Extreme Thermophile Dictyoglomus thermophilum H-6-12.</title>
        <authorList>
            <person name="Coil D.A."/>
            <person name="Badger J.H."/>
            <person name="Forberger H.C."/>
            <person name="Riggs F."/>
            <person name="Madupu R."/>
            <person name="Fedorova N."/>
            <person name="Ward N."/>
            <person name="Robb F.T."/>
            <person name="Eisen J.A."/>
        </authorList>
    </citation>
    <scope>NUCLEOTIDE SEQUENCE [LARGE SCALE GENOMIC DNA]</scope>
    <source>
        <strain evidence="4">ATCC 35947 / DSM 3960 / H-6-12</strain>
    </source>
</reference>
<dbReference type="KEGG" id="dth:DICTH_0106"/>
<dbReference type="Proteomes" id="UP000001733">
    <property type="component" value="Chromosome"/>
</dbReference>
<dbReference type="PaxDb" id="309799-DICTH_0106"/>
<sequence>MSYDFYEDELFEKIEEILKGEDKIEESTLTNFGKDQFYKIVEMLTEELEKMSRDINNLSKRVEYLKEKLKKVLSYKGEYKPIEKERNVGKRPSRGLATPKEEYYIPILESLYELGGRGTIGEVLDRVGEKMKYVLNEYDYEFLQSGNIRWRNRAQWTRLELVHQGLLKNNSPNGVWELSEKGYKFLMEKKKSGS</sequence>
<gene>
    <name evidence="3" type="ordered locus">DICTH_0106</name>
</gene>
<dbReference type="HOGENOM" id="CLU_117611_0_0_0"/>
<dbReference type="RefSeq" id="WP_012547139.1">
    <property type="nucleotide sequence ID" value="NC_011297.1"/>
</dbReference>
<name>B5YBC5_DICT6</name>
<evidence type="ECO:0000313" key="3">
    <source>
        <dbReference type="EMBL" id="ACI18507.1"/>
    </source>
</evidence>
<proteinExistence type="predicted"/>
<evidence type="ECO:0000259" key="2">
    <source>
        <dbReference type="Pfam" id="PF14338"/>
    </source>
</evidence>
<dbReference type="Pfam" id="PF14338">
    <property type="entry name" value="Mrr_N"/>
    <property type="match status" value="1"/>
</dbReference>
<feature type="domain" description="Restriction system protein Mrr-like N-terminal" evidence="2">
    <location>
        <begin position="102"/>
        <end position="186"/>
    </location>
</feature>
<dbReference type="AlphaFoldDB" id="B5YBC5"/>
<dbReference type="eggNOG" id="COG1715">
    <property type="taxonomic scope" value="Bacteria"/>
</dbReference>
<dbReference type="STRING" id="309799.DICTH_0106"/>
<dbReference type="InterPro" id="IPR025745">
    <property type="entry name" value="Mrr-like_N_dom"/>
</dbReference>
<evidence type="ECO:0000256" key="1">
    <source>
        <dbReference type="SAM" id="Coils"/>
    </source>
</evidence>
<feature type="coiled-coil region" evidence="1">
    <location>
        <begin position="41"/>
        <end position="68"/>
    </location>
</feature>
<dbReference type="OrthoDB" id="9815437at2"/>
<organism evidence="3 4">
    <name type="scientific">Dictyoglomus thermophilum (strain ATCC 35947 / DSM 3960 / H-6-12)</name>
    <dbReference type="NCBI Taxonomy" id="309799"/>
    <lineage>
        <taxon>Bacteria</taxon>
        <taxon>Pseudomonadati</taxon>
        <taxon>Dictyoglomota</taxon>
        <taxon>Dictyoglomia</taxon>
        <taxon>Dictyoglomales</taxon>
        <taxon>Dictyoglomaceae</taxon>
        <taxon>Dictyoglomus</taxon>
    </lineage>
</organism>